<evidence type="ECO:0000313" key="2">
    <source>
        <dbReference type="Proteomes" id="UP001162640"/>
    </source>
</evidence>
<dbReference type="EMBL" id="BLQM01000204">
    <property type="protein sequence ID" value="GMH75212.1"/>
    <property type="molecule type" value="Genomic_DNA"/>
</dbReference>
<organism evidence="1 2">
    <name type="scientific">Triparma laevis f. inornata</name>
    <dbReference type="NCBI Taxonomy" id="1714386"/>
    <lineage>
        <taxon>Eukaryota</taxon>
        <taxon>Sar</taxon>
        <taxon>Stramenopiles</taxon>
        <taxon>Ochrophyta</taxon>
        <taxon>Bolidophyceae</taxon>
        <taxon>Parmales</taxon>
        <taxon>Triparmaceae</taxon>
        <taxon>Triparma</taxon>
    </lineage>
</organism>
<reference evidence="2" key="1">
    <citation type="journal article" date="2023" name="Commun. Biol.">
        <title>Genome analysis of Parmales, the sister group of diatoms, reveals the evolutionary specialization of diatoms from phago-mixotrophs to photoautotrophs.</title>
        <authorList>
            <person name="Ban H."/>
            <person name="Sato S."/>
            <person name="Yoshikawa S."/>
            <person name="Yamada K."/>
            <person name="Nakamura Y."/>
            <person name="Ichinomiya M."/>
            <person name="Sato N."/>
            <person name="Blanc-Mathieu R."/>
            <person name="Endo H."/>
            <person name="Kuwata A."/>
            <person name="Ogata H."/>
        </authorList>
    </citation>
    <scope>NUCLEOTIDE SEQUENCE [LARGE SCALE GENOMIC DNA]</scope>
</reference>
<proteinExistence type="predicted"/>
<evidence type="ECO:0000313" key="1">
    <source>
        <dbReference type="EMBL" id="GMH75212.1"/>
    </source>
</evidence>
<gene>
    <name evidence="1" type="ORF">TL16_g06687</name>
</gene>
<sequence>MEDVLSRTIIHSYPCPAPPVPPSPAPLSPLLLQYQTFLNEYTHSPSTQTQNLINRCIGGWLNVIFGKTVNEYKTQQVPNEIRPCVPYGLITSTATYVDPKKSTSPNKLNQGLGLSSLTSSVITSLPPPPPNPTTFTLQLLSPSSPSLLTLSFKLPNVYHTLSCNNFDSFMCAISRGTLGFILRPEEVLKSVKPIANGQNAGLNYNPNYFLPNSTLTLYAYQTISPTFNPLHPGSFKNPSVFTSYQTGQNGFDKLINDKDMTKCKIKLTQWEDVIVRILNASCSGVVRRRVDVQSNNNQLLDVPGEPSKCLKKVLETLCSYYLPKKESEAWFLSLIITEYVGSQYNLRPSSEIGYEDFQKKRTGSSGPVYVPPPVRIRDNGSEDRGYNSTLYPLRLLFGYEDYEVVYQQSLYACLVYVVSGLDFGVYEVGSGGGFRGCKIWEWGMWCRCWCEFIEVAILGLPPPLAPGASASSSLLTTVSSSIKSQKISGFSPQKIREKVLSNYHLLNDVFNVLVQRVSSVDPGREDIITCVEQCLKTFLKIKNVVTEVSVIVDKFLSGQDCGQDSTLYLEHCKNLNGYRPYYNHALERVDVVDAFSELCNAGGRFSLWKGRIEGMLNEGWGEGIRSKEVVKGVKGKVDRDADGLLTSSGLNQIMTLGKCDASTIPFIGDPLLLPCRENEIEILVDLTVYLSQLLNKHFGLVKEQEVVDRDEERRGEKREGEWKERAKAYRQSGFRFDFRGLSDWRNLMVMFVSIWVAKKIVF</sequence>
<protein>
    <submittedName>
        <fullName evidence="1">Uncharacterized protein</fullName>
    </submittedName>
</protein>
<dbReference type="AlphaFoldDB" id="A0A9W7EDU4"/>
<comment type="caution">
    <text evidence="1">The sequence shown here is derived from an EMBL/GenBank/DDBJ whole genome shotgun (WGS) entry which is preliminary data.</text>
</comment>
<accession>A0A9W7EDU4</accession>
<name>A0A9W7EDU4_9STRA</name>
<dbReference type="Proteomes" id="UP001162640">
    <property type="component" value="Unassembled WGS sequence"/>
</dbReference>